<reference evidence="2" key="1">
    <citation type="submission" date="2023-04" db="EMBL/GenBank/DDBJ databases">
        <authorList>
            <consortium name="ELIXIR-Norway"/>
        </authorList>
    </citation>
    <scope>NUCLEOTIDE SEQUENCE [LARGE SCALE GENOMIC DNA]</scope>
</reference>
<sequence>MATSFPTPPLRPGTTRDTRMPESSHLPSSERGPDRGDTLCPVSCCGLVSHMGRLRQETGVTASNPGPPGSRVCPPRQLPPPRGATLSPAPTSAETLRHTLKSAASPDRLAPLGAI</sequence>
<protein>
    <submittedName>
        <fullName evidence="2">Uncharacterized protein</fullName>
    </submittedName>
</protein>
<evidence type="ECO:0000256" key="1">
    <source>
        <dbReference type="SAM" id="MobiDB-lite"/>
    </source>
</evidence>
<keyword evidence="3" id="KW-1185">Reference proteome</keyword>
<evidence type="ECO:0000313" key="2">
    <source>
        <dbReference type="EMBL" id="CAI9175117.1"/>
    </source>
</evidence>
<feature type="region of interest" description="Disordered" evidence="1">
    <location>
        <begin position="56"/>
        <end position="93"/>
    </location>
</feature>
<feature type="region of interest" description="Disordered" evidence="1">
    <location>
        <begin position="1"/>
        <end position="40"/>
    </location>
</feature>
<accession>A0ABN8ZMG5</accession>
<proteinExistence type="predicted"/>
<dbReference type="EMBL" id="OX459940">
    <property type="protein sequence ID" value="CAI9175117.1"/>
    <property type="molecule type" value="Genomic_DNA"/>
</dbReference>
<feature type="compositionally biased region" description="Pro residues" evidence="1">
    <location>
        <begin position="1"/>
        <end position="11"/>
    </location>
</feature>
<name>A0ABN8ZMG5_RANTA</name>
<evidence type="ECO:0000313" key="3">
    <source>
        <dbReference type="Proteomes" id="UP001176941"/>
    </source>
</evidence>
<organism evidence="2 3">
    <name type="scientific">Rangifer tarandus platyrhynchus</name>
    <name type="common">Svalbard reindeer</name>
    <dbReference type="NCBI Taxonomy" id="3082113"/>
    <lineage>
        <taxon>Eukaryota</taxon>
        <taxon>Metazoa</taxon>
        <taxon>Chordata</taxon>
        <taxon>Craniata</taxon>
        <taxon>Vertebrata</taxon>
        <taxon>Euteleostomi</taxon>
        <taxon>Mammalia</taxon>
        <taxon>Eutheria</taxon>
        <taxon>Laurasiatheria</taxon>
        <taxon>Artiodactyla</taxon>
        <taxon>Ruminantia</taxon>
        <taxon>Pecora</taxon>
        <taxon>Cervidae</taxon>
        <taxon>Odocoileinae</taxon>
        <taxon>Rangifer</taxon>
    </lineage>
</organism>
<gene>
    <name evidence="2" type="ORF">MRATA1EN1_LOCUS24079</name>
</gene>
<dbReference type="Proteomes" id="UP001176941">
    <property type="component" value="Chromosome 4"/>
</dbReference>